<dbReference type="Proteomes" id="UP001589865">
    <property type="component" value="Unassembled WGS sequence"/>
</dbReference>
<evidence type="ECO:0000313" key="1">
    <source>
        <dbReference type="EMBL" id="MFC0409121.1"/>
    </source>
</evidence>
<organism evidence="1 2">
    <name type="scientific">Roseomonas elaeocarpi</name>
    <dbReference type="NCBI Taxonomy" id="907779"/>
    <lineage>
        <taxon>Bacteria</taxon>
        <taxon>Pseudomonadati</taxon>
        <taxon>Pseudomonadota</taxon>
        <taxon>Alphaproteobacteria</taxon>
        <taxon>Acetobacterales</taxon>
        <taxon>Roseomonadaceae</taxon>
        <taxon>Roseomonas</taxon>
    </lineage>
</organism>
<proteinExistence type="predicted"/>
<dbReference type="NCBIfam" id="TIGR02115">
    <property type="entry name" value="potass_kdpF"/>
    <property type="match status" value="1"/>
</dbReference>
<name>A0ABV6JTS1_9PROT</name>
<evidence type="ECO:0000313" key="2">
    <source>
        <dbReference type="Proteomes" id="UP001589865"/>
    </source>
</evidence>
<gene>
    <name evidence="1" type="primary">kdpF</name>
    <name evidence="1" type="ORF">ACFFGY_12740</name>
</gene>
<dbReference type="InterPro" id="IPR011726">
    <property type="entry name" value="KdpF"/>
</dbReference>
<dbReference type="Pfam" id="PF09604">
    <property type="entry name" value="Potass_KdpF"/>
    <property type="match status" value="1"/>
</dbReference>
<sequence length="28" mass="3046">MFDLILGGAVCAGLLVYLLRALLRPEDL</sequence>
<keyword evidence="2" id="KW-1185">Reference proteome</keyword>
<protein>
    <submittedName>
        <fullName evidence="1">K(+)-transporting ATPase subunit F</fullName>
    </submittedName>
</protein>
<dbReference type="EMBL" id="JBHLUN010000008">
    <property type="protein sequence ID" value="MFC0409121.1"/>
    <property type="molecule type" value="Genomic_DNA"/>
</dbReference>
<accession>A0ABV6JTS1</accession>
<comment type="caution">
    <text evidence="1">The sequence shown here is derived from an EMBL/GenBank/DDBJ whole genome shotgun (WGS) entry which is preliminary data.</text>
</comment>
<dbReference type="RefSeq" id="WP_377045048.1">
    <property type="nucleotide sequence ID" value="NZ_JBHLUN010000008.1"/>
</dbReference>
<reference evidence="1 2" key="1">
    <citation type="submission" date="2024-09" db="EMBL/GenBank/DDBJ databases">
        <authorList>
            <person name="Sun Q."/>
            <person name="Mori K."/>
        </authorList>
    </citation>
    <scope>NUCLEOTIDE SEQUENCE [LARGE SCALE GENOMIC DNA]</scope>
    <source>
        <strain evidence="1 2">TBRC 5777</strain>
    </source>
</reference>